<accession>A0ABV0UWW7</accession>
<dbReference type="EMBL" id="JAHRIQ010086030">
    <property type="protein sequence ID" value="MEQ2249662.1"/>
    <property type="molecule type" value="Genomic_DNA"/>
</dbReference>
<protein>
    <submittedName>
        <fullName evidence="1">Uncharacterized protein</fullName>
    </submittedName>
</protein>
<evidence type="ECO:0000313" key="2">
    <source>
        <dbReference type="Proteomes" id="UP001482620"/>
    </source>
</evidence>
<keyword evidence="2" id="KW-1185">Reference proteome</keyword>
<organism evidence="1 2">
    <name type="scientific">Ilyodon furcidens</name>
    <name type="common">goldbreast splitfin</name>
    <dbReference type="NCBI Taxonomy" id="33524"/>
    <lineage>
        <taxon>Eukaryota</taxon>
        <taxon>Metazoa</taxon>
        <taxon>Chordata</taxon>
        <taxon>Craniata</taxon>
        <taxon>Vertebrata</taxon>
        <taxon>Euteleostomi</taxon>
        <taxon>Actinopterygii</taxon>
        <taxon>Neopterygii</taxon>
        <taxon>Teleostei</taxon>
        <taxon>Neoteleostei</taxon>
        <taxon>Acanthomorphata</taxon>
        <taxon>Ovalentaria</taxon>
        <taxon>Atherinomorphae</taxon>
        <taxon>Cyprinodontiformes</taxon>
        <taxon>Goodeidae</taxon>
        <taxon>Ilyodon</taxon>
    </lineage>
</organism>
<name>A0ABV0UWW7_9TELE</name>
<gene>
    <name evidence="1" type="ORF">ILYODFUR_031592</name>
</gene>
<reference evidence="1 2" key="1">
    <citation type="submission" date="2021-06" db="EMBL/GenBank/DDBJ databases">
        <authorList>
            <person name="Palmer J.M."/>
        </authorList>
    </citation>
    <scope>NUCLEOTIDE SEQUENCE [LARGE SCALE GENOMIC DNA]</scope>
    <source>
        <strain evidence="2">if_2019</strain>
        <tissue evidence="1">Muscle</tissue>
    </source>
</reference>
<dbReference type="Proteomes" id="UP001482620">
    <property type="component" value="Unassembled WGS sequence"/>
</dbReference>
<sequence length="117" mass="13050">MCWTSKSDIWRLNPRTYRTGSAANTLVPHTTTQLKGSTGVHALTGQAVSRNWSTNSTGLCVTLPQWPHTKMQVTQCAWVLSAFLIHHLFKSHPELFIITCSSHPCQHSTNSATGRYK</sequence>
<comment type="caution">
    <text evidence="1">The sequence shown here is derived from an EMBL/GenBank/DDBJ whole genome shotgun (WGS) entry which is preliminary data.</text>
</comment>
<proteinExistence type="predicted"/>
<evidence type="ECO:0000313" key="1">
    <source>
        <dbReference type="EMBL" id="MEQ2249662.1"/>
    </source>
</evidence>
<feature type="non-terminal residue" evidence="1">
    <location>
        <position position="117"/>
    </location>
</feature>